<evidence type="ECO:0000256" key="3">
    <source>
        <dbReference type="ARBA" id="ARBA00012042"/>
    </source>
</evidence>
<keyword evidence="9" id="KW-0067">ATP-binding</keyword>
<dbReference type="PRINTS" id="PR00478">
    <property type="entry name" value="PHRIBLKINASE"/>
</dbReference>
<evidence type="ECO:0000256" key="5">
    <source>
        <dbReference type="ARBA" id="ARBA00022567"/>
    </source>
</evidence>
<evidence type="ECO:0000256" key="11">
    <source>
        <dbReference type="RuleBase" id="RU004082"/>
    </source>
</evidence>
<dbReference type="InterPro" id="IPR006083">
    <property type="entry name" value="PRK/URK"/>
</dbReference>
<accession>A0AAP5ICP6</accession>
<dbReference type="GO" id="GO:0005524">
    <property type="term" value="F:ATP binding"/>
    <property type="evidence" value="ECO:0007669"/>
    <property type="project" value="UniProtKB-KW"/>
</dbReference>
<keyword evidence="4" id="KW-0602">Photosynthesis</keyword>
<comment type="caution">
    <text evidence="13">The sequence shown here is derived from an EMBL/GenBank/DDBJ whole genome shotgun (WGS) entry which is preliminary data.</text>
</comment>
<dbReference type="EC" id="2.7.1.19" evidence="3 11"/>
<evidence type="ECO:0000313" key="13">
    <source>
        <dbReference type="EMBL" id="MDR9898769.1"/>
    </source>
</evidence>
<dbReference type="Proteomes" id="UP000667802">
    <property type="component" value="Unassembled WGS sequence"/>
</dbReference>
<feature type="domain" description="Phosphoribulokinase/uridine kinase" evidence="12">
    <location>
        <begin position="6"/>
        <end position="183"/>
    </location>
</feature>
<keyword evidence="7" id="KW-0547">Nucleotide-binding</keyword>
<proteinExistence type="inferred from homology"/>
<comment type="catalytic activity">
    <reaction evidence="10 11">
        <text>D-ribulose 5-phosphate + ATP = D-ribulose 1,5-bisphosphate + ADP + H(+)</text>
        <dbReference type="Rhea" id="RHEA:19365"/>
        <dbReference type="ChEBI" id="CHEBI:15378"/>
        <dbReference type="ChEBI" id="CHEBI:30616"/>
        <dbReference type="ChEBI" id="CHEBI:57870"/>
        <dbReference type="ChEBI" id="CHEBI:58121"/>
        <dbReference type="ChEBI" id="CHEBI:456216"/>
        <dbReference type="EC" id="2.7.1.19"/>
    </reaction>
</comment>
<evidence type="ECO:0000256" key="6">
    <source>
        <dbReference type="ARBA" id="ARBA00022679"/>
    </source>
</evidence>
<evidence type="ECO:0000259" key="12">
    <source>
        <dbReference type="Pfam" id="PF00485"/>
    </source>
</evidence>
<evidence type="ECO:0000256" key="2">
    <source>
        <dbReference type="ARBA" id="ARBA00009719"/>
    </source>
</evidence>
<evidence type="ECO:0000256" key="8">
    <source>
        <dbReference type="ARBA" id="ARBA00022777"/>
    </source>
</evidence>
<dbReference type="EMBL" id="JAALHA020000020">
    <property type="protein sequence ID" value="MDR9898769.1"/>
    <property type="molecule type" value="Genomic_DNA"/>
</dbReference>
<dbReference type="InterPro" id="IPR027417">
    <property type="entry name" value="P-loop_NTPase"/>
</dbReference>
<dbReference type="RefSeq" id="WP_208342434.1">
    <property type="nucleotide sequence ID" value="NZ_CAWQFN010000136.1"/>
</dbReference>
<organism evidence="13 14">
    <name type="scientific">Aetokthonos hydrillicola Thurmond2011</name>
    <dbReference type="NCBI Taxonomy" id="2712845"/>
    <lineage>
        <taxon>Bacteria</taxon>
        <taxon>Bacillati</taxon>
        <taxon>Cyanobacteriota</taxon>
        <taxon>Cyanophyceae</taxon>
        <taxon>Nostocales</taxon>
        <taxon>Hapalosiphonaceae</taxon>
        <taxon>Aetokthonos</taxon>
    </lineage>
</organism>
<keyword evidence="6" id="KW-0808">Transferase</keyword>
<gene>
    <name evidence="13" type="ORF">G7B40_030040</name>
</gene>
<dbReference type="InterPro" id="IPR006082">
    <property type="entry name" value="PRK"/>
</dbReference>
<dbReference type="PROSITE" id="PS00567">
    <property type="entry name" value="PHOSPHORIBULOKINASE"/>
    <property type="match status" value="1"/>
</dbReference>
<evidence type="ECO:0000313" key="14">
    <source>
        <dbReference type="Proteomes" id="UP000667802"/>
    </source>
</evidence>
<dbReference type="CDD" id="cd02026">
    <property type="entry name" value="PRK"/>
    <property type="match status" value="1"/>
</dbReference>
<sequence length="326" mass="36826">MTRPIILGIVGDSAAGKTTLTRGIAQVLGPENVTIICTDDYHRYDRKQRAEIGITALHPDCNYLDIMQQHLSQLRTGQPILKPVYSHKTGSFEPPIYIKPNKFVIVEGLLGYSTRGARDSYDVKVYLAPPEPLRAKWKVKRDTQKRGYSEEQVLDELTKREPDSEQFIRPQRQWSDIVVSFYPPSDDMDESNGHLNVRLILRPTIPHPDFTQIIYSGDGANLTSAIRLGLDRDMGKPVDVLEVDGHATLEQVNKLEHIICSDMPYLRNICDRESNPELGKVAGTTGETLQSYPLALTQLLITYHMLRATQNHQLGETQVVEQLVKI</sequence>
<evidence type="ECO:0000256" key="1">
    <source>
        <dbReference type="ARBA" id="ARBA00005215"/>
    </source>
</evidence>
<keyword evidence="5" id="KW-0113">Calvin cycle</keyword>
<evidence type="ECO:0000256" key="10">
    <source>
        <dbReference type="ARBA" id="ARBA00047663"/>
    </source>
</evidence>
<keyword evidence="14" id="KW-1185">Reference proteome</keyword>
<comment type="pathway">
    <text evidence="1">Carbohydrate biosynthesis; Calvin cycle.</text>
</comment>
<dbReference type="AlphaFoldDB" id="A0AAP5ICP6"/>
<evidence type="ECO:0000256" key="9">
    <source>
        <dbReference type="ARBA" id="ARBA00022840"/>
    </source>
</evidence>
<dbReference type="Gene3D" id="3.40.50.300">
    <property type="entry name" value="P-loop containing nucleotide triphosphate hydrolases"/>
    <property type="match status" value="1"/>
</dbReference>
<evidence type="ECO:0000256" key="7">
    <source>
        <dbReference type="ARBA" id="ARBA00022741"/>
    </source>
</evidence>
<dbReference type="PANTHER" id="PTHR10285">
    <property type="entry name" value="URIDINE KINASE"/>
    <property type="match status" value="1"/>
</dbReference>
<dbReference type="GO" id="GO:0019253">
    <property type="term" value="P:reductive pentose-phosphate cycle"/>
    <property type="evidence" value="ECO:0007669"/>
    <property type="project" value="UniProtKB-KW"/>
</dbReference>
<dbReference type="GO" id="GO:0008974">
    <property type="term" value="F:phosphoribulokinase activity"/>
    <property type="evidence" value="ECO:0007669"/>
    <property type="project" value="UniProtKB-EC"/>
</dbReference>
<comment type="similarity">
    <text evidence="2 11">Belongs to the phosphoribulokinase family.</text>
</comment>
<protein>
    <recommendedName>
        <fullName evidence="3 11">Phosphoribulokinase</fullName>
        <ecNumber evidence="3 11">2.7.1.19</ecNumber>
    </recommendedName>
</protein>
<dbReference type="SUPFAM" id="SSF52540">
    <property type="entry name" value="P-loop containing nucleoside triphosphate hydrolases"/>
    <property type="match status" value="1"/>
</dbReference>
<evidence type="ECO:0000256" key="4">
    <source>
        <dbReference type="ARBA" id="ARBA00022531"/>
    </source>
</evidence>
<dbReference type="NCBIfam" id="NF005655">
    <property type="entry name" value="PRK07429.1"/>
    <property type="match status" value="1"/>
</dbReference>
<name>A0AAP5ICP6_9CYAN</name>
<reference evidence="14" key="1">
    <citation type="journal article" date="2021" name="Science">
        <title>Hunting the eagle killer: A cyanobacterial neurotoxin causes vacuolar myelinopathy.</title>
        <authorList>
            <person name="Breinlinger S."/>
            <person name="Phillips T.J."/>
            <person name="Haram B.N."/>
            <person name="Mares J."/>
            <person name="Martinez Yerena J.A."/>
            <person name="Hrouzek P."/>
            <person name="Sobotka R."/>
            <person name="Henderson W.M."/>
            <person name="Schmieder P."/>
            <person name="Williams S.M."/>
            <person name="Lauderdale J.D."/>
            <person name="Wilde H.D."/>
            <person name="Gerrin W."/>
            <person name="Kust A."/>
            <person name="Washington J.W."/>
            <person name="Wagner C."/>
            <person name="Geier B."/>
            <person name="Liebeke M."/>
            <person name="Enke H."/>
            <person name="Niedermeyer T.H.J."/>
            <person name="Wilde S.B."/>
        </authorList>
    </citation>
    <scope>NUCLEOTIDE SEQUENCE [LARGE SCALE GENOMIC DNA]</scope>
    <source>
        <strain evidence="14">Thurmond2011</strain>
    </source>
</reference>
<dbReference type="Pfam" id="PF00485">
    <property type="entry name" value="PRK"/>
    <property type="match status" value="1"/>
</dbReference>
<keyword evidence="8" id="KW-0418">Kinase</keyword>